<feature type="domain" description="EamA" evidence="6">
    <location>
        <begin position="9"/>
        <end position="136"/>
    </location>
</feature>
<feature type="transmembrane region" description="Helical" evidence="5">
    <location>
        <begin position="36"/>
        <end position="55"/>
    </location>
</feature>
<evidence type="ECO:0000313" key="8">
    <source>
        <dbReference type="Proteomes" id="UP000500826"/>
    </source>
</evidence>
<dbReference type="SUPFAM" id="SSF103481">
    <property type="entry name" value="Multidrug resistance efflux transporter EmrE"/>
    <property type="match status" value="2"/>
</dbReference>
<feature type="transmembrane region" description="Helical" evidence="5">
    <location>
        <begin position="206"/>
        <end position="227"/>
    </location>
</feature>
<dbReference type="PANTHER" id="PTHR32322">
    <property type="entry name" value="INNER MEMBRANE TRANSPORTER"/>
    <property type="match status" value="1"/>
</dbReference>
<keyword evidence="3 5" id="KW-1133">Transmembrane helix</keyword>
<evidence type="ECO:0000313" key="7">
    <source>
        <dbReference type="EMBL" id="QJW85392.1"/>
    </source>
</evidence>
<evidence type="ECO:0000259" key="6">
    <source>
        <dbReference type="Pfam" id="PF00892"/>
    </source>
</evidence>
<dbReference type="Pfam" id="PF00892">
    <property type="entry name" value="EamA"/>
    <property type="match status" value="2"/>
</dbReference>
<feature type="transmembrane region" description="Helical" evidence="5">
    <location>
        <begin position="122"/>
        <end position="141"/>
    </location>
</feature>
<keyword evidence="4 5" id="KW-0472">Membrane</keyword>
<evidence type="ECO:0000256" key="1">
    <source>
        <dbReference type="ARBA" id="ARBA00004141"/>
    </source>
</evidence>
<feature type="transmembrane region" description="Helical" evidence="5">
    <location>
        <begin position="147"/>
        <end position="168"/>
    </location>
</feature>
<feature type="domain" description="EamA" evidence="6">
    <location>
        <begin position="150"/>
        <end position="282"/>
    </location>
</feature>
<keyword evidence="8" id="KW-1185">Reference proteome</keyword>
<evidence type="ECO:0000256" key="4">
    <source>
        <dbReference type="ARBA" id="ARBA00023136"/>
    </source>
</evidence>
<gene>
    <name evidence="7" type="ORF">HK414_24575</name>
</gene>
<feature type="transmembrane region" description="Helical" evidence="5">
    <location>
        <begin position="67"/>
        <end position="85"/>
    </location>
</feature>
<keyword evidence="2 5" id="KW-0812">Transmembrane</keyword>
<dbReference type="InterPro" id="IPR000620">
    <property type="entry name" value="EamA_dom"/>
</dbReference>
<feature type="transmembrane region" description="Helical" evidence="5">
    <location>
        <begin position="239"/>
        <end position="259"/>
    </location>
</feature>
<proteinExistence type="predicted"/>
<feature type="transmembrane region" description="Helical" evidence="5">
    <location>
        <begin position="265"/>
        <end position="287"/>
    </location>
</feature>
<dbReference type="EMBL" id="CP053418">
    <property type="protein sequence ID" value="QJW85392.1"/>
    <property type="molecule type" value="Genomic_DNA"/>
</dbReference>
<protein>
    <submittedName>
        <fullName evidence="7">DMT family transporter</fullName>
    </submittedName>
</protein>
<comment type="subcellular location">
    <subcellularLocation>
        <location evidence="1">Membrane</location>
        <topology evidence="1">Multi-pass membrane protein</topology>
    </subcellularLocation>
</comment>
<dbReference type="Proteomes" id="UP000500826">
    <property type="component" value="Chromosome"/>
</dbReference>
<dbReference type="InterPro" id="IPR050638">
    <property type="entry name" value="AA-Vitamin_Transporters"/>
</dbReference>
<evidence type="ECO:0000256" key="2">
    <source>
        <dbReference type="ARBA" id="ARBA00022692"/>
    </source>
</evidence>
<feature type="transmembrane region" description="Helical" evidence="5">
    <location>
        <begin position="180"/>
        <end position="200"/>
    </location>
</feature>
<sequence length="292" mass="30502">MQTRHFAQLIFLSALWGASFPLIRIASPAFGPWGLAGLRCALAAVVLAVIMRVMNERWPVRAAWPRLAVLSVLTIAAPFLLFNYAALSLPAGYSAILNATAPLFSMLGAAAMGDERLTRRRLAGCALGFAGVALLVRLGPVAVETKVVLAALACTLASASYGVGAILMKRATLTQQPLGASAVAHVGATVVLLLPTAVTAPSMRPTTAAVLTVLLLGMVTSGLMYWISMRLMREIPATAATSSALMIPLFGVTWGALFLDEPVTSGMLPGALLVLAATVLITGFNPLRPRRG</sequence>
<evidence type="ECO:0000256" key="3">
    <source>
        <dbReference type="ARBA" id="ARBA00022989"/>
    </source>
</evidence>
<reference evidence="7 8" key="1">
    <citation type="submission" date="2020-05" db="EMBL/GenBank/DDBJ databases">
        <title>Ramlibacter rhizophilus sp. nov., isolated from rhizosphere soil of national flower Mugunghwa from South Korea.</title>
        <authorList>
            <person name="Zheng-Fei Y."/>
            <person name="Huan T."/>
        </authorList>
    </citation>
    <scope>NUCLEOTIDE SEQUENCE [LARGE SCALE GENOMIC DNA]</scope>
    <source>
        <strain evidence="7 8">H242</strain>
    </source>
</reference>
<accession>A0ABX6P5J8</accession>
<dbReference type="Gene3D" id="1.10.3730.20">
    <property type="match status" value="1"/>
</dbReference>
<dbReference type="PANTHER" id="PTHR32322:SF9">
    <property type="entry name" value="AMINO-ACID METABOLITE EFFLUX PUMP-RELATED"/>
    <property type="match status" value="1"/>
</dbReference>
<evidence type="ECO:0000256" key="5">
    <source>
        <dbReference type="SAM" id="Phobius"/>
    </source>
</evidence>
<dbReference type="InterPro" id="IPR037185">
    <property type="entry name" value="EmrE-like"/>
</dbReference>
<feature type="transmembrane region" description="Helical" evidence="5">
    <location>
        <begin position="91"/>
        <end position="110"/>
    </location>
</feature>
<organism evidence="7 8">
    <name type="scientific">Ramlibacter terrae</name>
    <dbReference type="NCBI Taxonomy" id="2732511"/>
    <lineage>
        <taxon>Bacteria</taxon>
        <taxon>Pseudomonadati</taxon>
        <taxon>Pseudomonadota</taxon>
        <taxon>Betaproteobacteria</taxon>
        <taxon>Burkholderiales</taxon>
        <taxon>Comamonadaceae</taxon>
        <taxon>Ramlibacter</taxon>
    </lineage>
</organism>
<name>A0ABX6P5J8_9BURK</name>